<dbReference type="EMBL" id="CM042883">
    <property type="protein sequence ID" value="KAI4375360.1"/>
    <property type="molecule type" value="Genomic_DNA"/>
</dbReference>
<evidence type="ECO:0000313" key="2">
    <source>
        <dbReference type="Proteomes" id="UP001057402"/>
    </source>
</evidence>
<accession>A0ACB9R8Z1</accession>
<reference evidence="2" key="1">
    <citation type="journal article" date="2023" name="Front. Plant Sci.">
        <title>Chromosomal-level genome assembly of Melastoma candidum provides insights into trichome evolution.</title>
        <authorList>
            <person name="Zhong Y."/>
            <person name="Wu W."/>
            <person name="Sun C."/>
            <person name="Zou P."/>
            <person name="Liu Y."/>
            <person name="Dai S."/>
            <person name="Zhou R."/>
        </authorList>
    </citation>
    <scope>NUCLEOTIDE SEQUENCE [LARGE SCALE GENOMIC DNA]</scope>
</reference>
<evidence type="ECO:0000313" key="1">
    <source>
        <dbReference type="EMBL" id="KAI4375360.1"/>
    </source>
</evidence>
<gene>
    <name evidence="1" type="ORF">MLD38_013241</name>
</gene>
<organism evidence="1 2">
    <name type="scientific">Melastoma candidum</name>
    <dbReference type="NCBI Taxonomy" id="119954"/>
    <lineage>
        <taxon>Eukaryota</taxon>
        <taxon>Viridiplantae</taxon>
        <taxon>Streptophyta</taxon>
        <taxon>Embryophyta</taxon>
        <taxon>Tracheophyta</taxon>
        <taxon>Spermatophyta</taxon>
        <taxon>Magnoliopsida</taxon>
        <taxon>eudicotyledons</taxon>
        <taxon>Gunneridae</taxon>
        <taxon>Pentapetalae</taxon>
        <taxon>rosids</taxon>
        <taxon>malvids</taxon>
        <taxon>Myrtales</taxon>
        <taxon>Melastomataceae</taxon>
        <taxon>Melastomatoideae</taxon>
        <taxon>Melastomateae</taxon>
        <taxon>Melastoma</taxon>
    </lineage>
</organism>
<name>A0ACB9R8Z1_9MYRT</name>
<keyword evidence="2" id="KW-1185">Reference proteome</keyword>
<proteinExistence type="predicted"/>
<protein>
    <submittedName>
        <fullName evidence="1">Uncharacterized protein</fullName>
    </submittedName>
</protein>
<comment type="caution">
    <text evidence="1">The sequence shown here is derived from an EMBL/GenBank/DDBJ whole genome shotgun (WGS) entry which is preliminary data.</text>
</comment>
<sequence>MRREGRQHGMVRTYWVLPSSRNTLPKGRIFNEVDAPATAGLLTKVPSKPTNHSKFTGKCGRPRCVGCHMHPACKSKDKTKGNNKIKSFDTLGHRMVTWRVVNDQLGLSQLGNSASGLLDQLVDYRSEDDDDCDEDSTARGLGIILGSDDDGEDEGQEPANPDAYEKIGDENEKLDIYEVGIVLDHVEEGDWCLVGKQ</sequence>
<dbReference type="Proteomes" id="UP001057402">
    <property type="component" value="Chromosome 4"/>
</dbReference>